<evidence type="ECO:0008006" key="4">
    <source>
        <dbReference type="Google" id="ProtNLM"/>
    </source>
</evidence>
<feature type="compositionally biased region" description="Pro residues" evidence="1">
    <location>
        <begin position="236"/>
        <end position="245"/>
    </location>
</feature>
<dbReference type="CDD" id="cd00085">
    <property type="entry name" value="HNHc"/>
    <property type="match status" value="1"/>
</dbReference>
<name>A0A7I9WBD6_MYCAG</name>
<dbReference type="InterPro" id="IPR003615">
    <property type="entry name" value="HNH_nuc"/>
</dbReference>
<feature type="compositionally biased region" description="Low complexity" evidence="1">
    <location>
        <begin position="143"/>
        <end position="215"/>
    </location>
</feature>
<organism evidence="2 3">
    <name type="scientific">Mycolicibacterium agri</name>
    <name type="common">Mycobacterium agri</name>
    <dbReference type="NCBI Taxonomy" id="36811"/>
    <lineage>
        <taxon>Bacteria</taxon>
        <taxon>Bacillati</taxon>
        <taxon>Actinomycetota</taxon>
        <taxon>Actinomycetes</taxon>
        <taxon>Mycobacteriales</taxon>
        <taxon>Mycobacteriaceae</taxon>
        <taxon>Mycolicibacterium</taxon>
    </lineage>
</organism>
<sequence>MLIARDGGCTKPCCTVGAYGCQVHHASTDWSKGGNTNINELGLACGSDNRSVDEDGGWSTRINDRGEVEWIPPPALDTGQARVNYYHRPEALLRPPDNETPTQPTTPAAPAPPAAPTDDHKPDAPAELAVPPEYAAPDDEAPAEPGALAEPVAPAEPAALAEPVAPAEPAALAEPVAPGEPALPAYDEPVAPAEPVTPPESEATTEPTAPEQPTPNRLHDTDVNPSQTATSHAPEGPDPPDNLAA</sequence>
<proteinExistence type="predicted"/>
<reference evidence="2 3" key="1">
    <citation type="journal article" date="2019" name="Emerg. Microbes Infect.">
        <title>Comprehensive subspecies identification of 175 nontuberculous mycobacteria species based on 7547 genomic profiles.</title>
        <authorList>
            <person name="Matsumoto Y."/>
            <person name="Kinjo T."/>
            <person name="Motooka D."/>
            <person name="Nabeya D."/>
            <person name="Jung N."/>
            <person name="Uechi K."/>
            <person name="Horii T."/>
            <person name="Iida T."/>
            <person name="Fujita J."/>
            <person name="Nakamura S."/>
        </authorList>
    </citation>
    <scope>NUCLEOTIDE SEQUENCE [LARGE SCALE GENOMIC DNA]</scope>
    <source>
        <strain evidence="2 3">JCM 6377</strain>
    </source>
</reference>
<evidence type="ECO:0000313" key="2">
    <source>
        <dbReference type="EMBL" id="GFG55042.1"/>
    </source>
</evidence>
<feature type="compositionally biased region" description="Low complexity" evidence="1">
    <location>
        <begin position="125"/>
        <end position="135"/>
    </location>
</feature>
<protein>
    <recommendedName>
        <fullName evidence="4">HNH endonuclease</fullName>
    </recommendedName>
</protein>
<accession>A0A7I9WBD6</accession>
<dbReference type="AlphaFoldDB" id="A0A7I9WBD6"/>
<evidence type="ECO:0000313" key="3">
    <source>
        <dbReference type="Proteomes" id="UP000465302"/>
    </source>
</evidence>
<feature type="region of interest" description="Disordered" evidence="1">
    <location>
        <begin position="92"/>
        <end position="245"/>
    </location>
</feature>
<dbReference type="EMBL" id="BLKS01000003">
    <property type="protein sequence ID" value="GFG55042.1"/>
    <property type="molecule type" value="Genomic_DNA"/>
</dbReference>
<gene>
    <name evidence="2" type="ORF">MAGR_64830</name>
</gene>
<evidence type="ECO:0000256" key="1">
    <source>
        <dbReference type="SAM" id="MobiDB-lite"/>
    </source>
</evidence>
<comment type="caution">
    <text evidence="2">The sequence shown here is derived from an EMBL/GenBank/DDBJ whole genome shotgun (WGS) entry which is preliminary data.</text>
</comment>
<dbReference type="Proteomes" id="UP000465302">
    <property type="component" value="Unassembled WGS sequence"/>
</dbReference>